<accession>A0A0F9GIU6</accession>
<evidence type="ECO:0000313" key="1">
    <source>
        <dbReference type="EMBL" id="KKL69355.1"/>
    </source>
</evidence>
<proteinExistence type="predicted"/>
<gene>
    <name evidence="1" type="ORF">LCGC14_2115760</name>
</gene>
<organism evidence="1">
    <name type="scientific">marine sediment metagenome</name>
    <dbReference type="NCBI Taxonomy" id="412755"/>
    <lineage>
        <taxon>unclassified sequences</taxon>
        <taxon>metagenomes</taxon>
        <taxon>ecological metagenomes</taxon>
    </lineage>
</organism>
<reference evidence="1" key="1">
    <citation type="journal article" date="2015" name="Nature">
        <title>Complex archaea that bridge the gap between prokaryotes and eukaryotes.</title>
        <authorList>
            <person name="Spang A."/>
            <person name="Saw J.H."/>
            <person name="Jorgensen S.L."/>
            <person name="Zaremba-Niedzwiedzka K."/>
            <person name="Martijn J."/>
            <person name="Lind A.E."/>
            <person name="van Eijk R."/>
            <person name="Schleper C."/>
            <person name="Guy L."/>
            <person name="Ettema T.J."/>
        </authorList>
    </citation>
    <scope>NUCLEOTIDE SEQUENCE</scope>
</reference>
<dbReference type="EMBL" id="LAZR01026235">
    <property type="protein sequence ID" value="KKL69355.1"/>
    <property type="molecule type" value="Genomic_DNA"/>
</dbReference>
<dbReference type="AlphaFoldDB" id="A0A0F9GIU6"/>
<comment type="caution">
    <text evidence="1">The sequence shown here is derived from an EMBL/GenBank/DDBJ whole genome shotgun (WGS) entry which is preliminary data.</text>
</comment>
<sequence>MFSEEIKIQIAEAQNHFCAEIGCLEQIHSVHHKLHDTVANQARFPLLIDSVFNAIGLCFLGHKNHSHKFRITVKIAELFETYLRELKEE</sequence>
<protein>
    <submittedName>
        <fullName evidence="1">Uncharacterized protein</fullName>
    </submittedName>
</protein>
<name>A0A0F9GIU6_9ZZZZ</name>